<dbReference type="AlphaFoldDB" id="B0EKD7"/>
<dbReference type="eggNOG" id="ENOG502RSKN">
    <property type="taxonomic scope" value="Eukaryota"/>
</dbReference>
<dbReference type="KEGG" id="edi:EDI_328970"/>
<dbReference type="EMBL" id="DS549722">
    <property type="protein sequence ID" value="EDR25007.1"/>
    <property type="molecule type" value="Genomic_DNA"/>
</dbReference>
<gene>
    <name evidence="2" type="ORF">EDI_328970</name>
</gene>
<proteinExistence type="predicted"/>
<feature type="compositionally biased region" description="Basic residues" evidence="1">
    <location>
        <begin position="196"/>
        <end position="215"/>
    </location>
</feature>
<feature type="region of interest" description="Disordered" evidence="1">
    <location>
        <begin position="86"/>
        <end position="141"/>
    </location>
</feature>
<evidence type="ECO:0000256" key="1">
    <source>
        <dbReference type="SAM" id="MobiDB-lite"/>
    </source>
</evidence>
<dbReference type="OrthoDB" id="33777at2759"/>
<feature type="compositionally biased region" description="Basic and acidic residues" evidence="1">
    <location>
        <begin position="124"/>
        <end position="141"/>
    </location>
</feature>
<evidence type="ECO:0000313" key="3">
    <source>
        <dbReference type="Proteomes" id="UP000008076"/>
    </source>
</evidence>
<feature type="compositionally biased region" description="Basic and acidic residues" evidence="1">
    <location>
        <begin position="180"/>
        <end position="195"/>
    </location>
</feature>
<organism evidence="3">
    <name type="scientific">Entamoeba dispar (strain ATCC PRA-260 / SAW760)</name>
    <dbReference type="NCBI Taxonomy" id="370354"/>
    <lineage>
        <taxon>Eukaryota</taxon>
        <taxon>Amoebozoa</taxon>
        <taxon>Evosea</taxon>
        <taxon>Archamoebae</taxon>
        <taxon>Mastigamoebida</taxon>
        <taxon>Entamoebidae</taxon>
        <taxon>Entamoeba</taxon>
    </lineage>
</organism>
<feature type="compositionally biased region" description="Basic residues" evidence="1">
    <location>
        <begin position="253"/>
        <end position="264"/>
    </location>
</feature>
<dbReference type="RefSeq" id="XP_001738655.1">
    <property type="nucleotide sequence ID" value="XM_001738603.1"/>
</dbReference>
<dbReference type="GeneID" id="5883748"/>
<dbReference type="VEuPathDB" id="AmoebaDB:EDI_328970"/>
<reference evidence="3" key="1">
    <citation type="submission" date="2007-12" db="EMBL/GenBank/DDBJ databases">
        <title>Annotation of Entamoeba dispar SAW760.</title>
        <authorList>
            <person name="Lorenzi H."/>
            <person name="Inman J."/>
            <person name="Schobel S."/>
            <person name="Amedeo P."/>
            <person name="Caler E."/>
        </authorList>
    </citation>
    <scope>NUCLEOTIDE SEQUENCE [LARGE SCALE GENOMIC DNA]</scope>
    <source>
        <strain evidence="3">ATCC PRA-260 / SAW760</strain>
    </source>
</reference>
<feature type="compositionally biased region" description="Basic and acidic residues" evidence="1">
    <location>
        <begin position="95"/>
        <end position="111"/>
    </location>
</feature>
<feature type="compositionally biased region" description="Basic and acidic residues" evidence="1">
    <location>
        <begin position="216"/>
        <end position="247"/>
    </location>
</feature>
<name>B0EKD7_ENTDS</name>
<dbReference type="Proteomes" id="UP000008076">
    <property type="component" value="Unassembled WGS sequence"/>
</dbReference>
<accession>B0EKD7</accession>
<evidence type="ECO:0000313" key="2">
    <source>
        <dbReference type="EMBL" id="EDR25007.1"/>
    </source>
</evidence>
<protein>
    <submittedName>
        <fullName evidence="2">Uncharacterized protein</fullName>
    </submittedName>
</protein>
<feature type="region of interest" description="Disordered" evidence="1">
    <location>
        <begin position="180"/>
        <end position="264"/>
    </location>
</feature>
<sequence>MKNEMIESITMKMNNLHKFYSMFIFILIIVITNATESINNTKLIHTQIKSKQYKRMYNLYKLKGEVEGVSETIPKVTRIETTVDKKVTRTKKRDKPTTQESEKGKESKETPAVKGSSETVGSKQKKEEMKESEKHPMEKMTKEVTRNINTLNVQVDKRLKQHIMNKKTKTTRKVMAIRMEMRRGKEKGEENETSQKKKGMRLKIRKVIMKIARKKNKDENEEKKDKEKTSNQGKEKKDNEQEKENKDSTSQQKSKHKTKTLKKRIMNKKMKIKRSRNYAFYSYSSLYYYIDL</sequence>
<keyword evidence="3" id="KW-1185">Reference proteome</keyword>